<dbReference type="SUPFAM" id="SSF53850">
    <property type="entry name" value="Periplasmic binding protein-like II"/>
    <property type="match status" value="1"/>
</dbReference>
<protein>
    <submittedName>
        <fullName evidence="4">Phosphate ABC transporter substrate-binding protein</fullName>
    </submittedName>
</protein>
<dbReference type="PANTHER" id="PTHR30570">
    <property type="entry name" value="PERIPLASMIC PHOSPHATE BINDING COMPONENT OF PHOSPHATE ABC TRANSPORTER"/>
    <property type="match status" value="1"/>
</dbReference>
<evidence type="ECO:0000256" key="2">
    <source>
        <dbReference type="SAM" id="SignalP"/>
    </source>
</evidence>
<feature type="chain" id="PRO_5019581885" evidence="2">
    <location>
        <begin position="23"/>
        <end position="350"/>
    </location>
</feature>
<gene>
    <name evidence="4" type="ORF">D7D48_08435</name>
</gene>
<proteinExistence type="predicted"/>
<dbReference type="EMBL" id="RWJI01000002">
    <property type="protein sequence ID" value="RRQ51018.1"/>
    <property type="molecule type" value="Genomic_DNA"/>
</dbReference>
<dbReference type="PANTHER" id="PTHR30570:SF1">
    <property type="entry name" value="PHOSPHATE-BINDING PROTEIN PSTS"/>
    <property type="match status" value="1"/>
</dbReference>
<feature type="domain" description="PBP" evidence="3">
    <location>
        <begin position="30"/>
        <end position="306"/>
    </location>
</feature>
<dbReference type="OrthoDB" id="9790048at2"/>
<organism evidence="4 5">
    <name type="scientific">Sphingorhabdus wooponensis</name>
    <dbReference type="NCBI Taxonomy" id="940136"/>
    <lineage>
        <taxon>Bacteria</taxon>
        <taxon>Pseudomonadati</taxon>
        <taxon>Pseudomonadota</taxon>
        <taxon>Alphaproteobacteria</taxon>
        <taxon>Sphingomonadales</taxon>
        <taxon>Sphingomonadaceae</taxon>
        <taxon>Sphingorhabdus</taxon>
    </lineage>
</organism>
<evidence type="ECO:0000313" key="4">
    <source>
        <dbReference type="EMBL" id="RRQ51018.1"/>
    </source>
</evidence>
<dbReference type="Pfam" id="PF12849">
    <property type="entry name" value="PBP_like_2"/>
    <property type="match status" value="1"/>
</dbReference>
<name>A0A426RPV2_9SPHN</name>
<keyword evidence="1 2" id="KW-0732">Signal</keyword>
<dbReference type="Proteomes" id="UP000268553">
    <property type="component" value="Unassembled WGS sequence"/>
</dbReference>
<dbReference type="Gene3D" id="3.40.190.10">
    <property type="entry name" value="Periplasmic binding protein-like II"/>
    <property type="match status" value="2"/>
</dbReference>
<evidence type="ECO:0000313" key="5">
    <source>
        <dbReference type="Proteomes" id="UP000268553"/>
    </source>
</evidence>
<accession>A0A426RPV2</accession>
<evidence type="ECO:0000256" key="1">
    <source>
        <dbReference type="ARBA" id="ARBA00022729"/>
    </source>
</evidence>
<dbReference type="AlphaFoldDB" id="A0A426RPV2"/>
<comment type="caution">
    <text evidence="4">The sequence shown here is derived from an EMBL/GenBank/DDBJ whole genome shotgun (WGS) entry which is preliminary data.</text>
</comment>
<sequence length="350" mass="36816">MLKKISLIAVSALALSACNDQASTGGAAGGSRQEIRIVGSSTVFPFAKAASEAFAKADASRKSPVLESTGTGGGIEQFCKGVGADTPDIANASRRMKKSEFENCQKNGVTDIIEIQVGIDGLALAQSNKGVKFALSTEDVYKALAANPFGKPQTAKLWSDVNPALPKLPISVYGPPTTSGTRDSFHELIMEAGCKTDAATKALKDSDEDKYKAICTEVRTDGAFKEQGENDNLIVQKLSSNPNMVGIFGYSYMEENASKVHGITMNGVAPTIATISDGSYPGARKMFIYVKKAHVDKIPGIKDFVLEFLKGGIVGGYLTKLGMIASSEADYKAASDTANALTVMTGADLK</sequence>
<dbReference type="InterPro" id="IPR050811">
    <property type="entry name" value="Phosphate_ABC_transporter"/>
</dbReference>
<feature type="signal peptide" evidence="2">
    <location>
        <begin position="1"/>
        <end position="22"/>
    </location>
</feature>
<dbReference type="InterPro" id="IPR024370">
    <property type="entry name" value="PBP_domain"/>
</dbReference>
<keyword evidence="5" id="KW-1185">Reference proteome</keyword>
<evidence type="ECO:0000259" key="3">
    <source>
        <dbReference type="Pfam" id="PF12849"/>
    </source>
</evidence>
<dbReference type="PROSITE" id="PS51257">
    <property type="entry name" value="PROKAR_LIPOPROTEIN"/>
    <property type="match status" value="1"/>
</dbReference>
<reference evidence="4 5" key="1">
    <citation type="submission" date="2018-12" db="EMBL/GenBank/DDBJ databases">
        <authorList>
            <person name="Kim S.-J."/>
            <person name="Jung G.-Y."/>
        </authorList>
    </citation>
    <scope>NUCLEOTIDE SEQUENCE [LARGE SCALE GENOMIC DNA]</scope>
    <source>
        <strain evidence="4 5">03SU3-P</strain>
    </source>
</reference>
<dbReference type="RefSeq" id="WP_125230991.1">
    <property type="nucleotide sequence ID" value="NZ_RWJI01000002.1"/>
</dbReference>